<comment type="subunit">
    <text evidence="12">The complex is composed of two ATP-binding proteins (NikD and NikE), two transmembrane proteins (NikB and NikC) and a solute-binding protein (NikA).</text>
</comment>
<evidence type="ECO:0000256" key="5">
    <source>
        <dbReference type="ARBA" id="ARBA00022596"/>
    </source>
</evidence>
<evidence type="ECO:0000256" key="15">
    <source>
        <dbReference type="ARBA" id="ARBA00048610"/>
    </source>
</evidence>
<evidence type="ECO:0000256" key="13">
    <source>
        <dbReference type="ARBA" id="ARBA00039098"/>
    </source>
</evidence>
<evidence type="ECO:0000256" key="14">
    <source>
        <dbReference type="ARBA" id="ARBA00044143"/>
    </source>
</evidence>
<evidence type="ECO:0000256" key="7">
    <source>
        <dbReference type="ARBA" id="ARBA00022840"/>
    </source>
</evidence>
<gene>
    <name evidence="17" type="ORF">MPHL21000_01900</name>
</gene>
<evidence type="ECO:0000313" key="17">
    <source>
        <dbReference type="EMBL" id="KAB7759801.1"/>
    </source>
</evidence>
<evidence type="ECO:0000313" key="18">
    <source>
        <dbReference type="Proteomes" id="UP000325690"/>
    </source>
</evidence>
<evidence type="ECO:0000256" key="11">
    <source>
        <dbReference type="ARBA" id="ARBA00023136"/>
    </source>
</evidence>
<evidence type="ECO:0000256" key="2">
    <source>
        <dbReference type="ARBA" id="ARBA00005417"/>
    </source>
</evidence>
<dbReference type="GO" id="GO:0005886">
    <property type="term" value="C:plasma membrane"/>
    <property type="evidence" value="ECO:0007669"/>
    <property type="project" value="UniProtKB-SubCell"/>
</dbReference>
<dbReference type="EMBL" id="ANBP01000001">
    <property type="protein sequence ID" value="KAB7759801.1"/>
    <property type="molecule type" value="Genomic_DNA"/>
</dbReference>
<evidence type="ECO:0000256" key="8">
    <source>
        <dbReference type="ARBA" id="ARBA00022967"/>
    </source>
</evidence>
<dbReference type="Proteomes" id="UP000325690">
    <property type="component" value="Unassembled WGS sequence"/>
</dbReference>
<dbReference type="InterPro" id="IPR050388">
    <property type="entry name" value="ABC_Ni/Peptide_Import"/>
</dbReference>
<dbReference type="PROSITE" id="PS50893">
    <property type="entry name" value="ABC_TRANSPORTER_2"/>
    <property type="match status" value="1"/>
</dbReference>
<feature type="domain" description="ABC transporter" evidence="16">
    <location>
        <begin position="5"/>
        <end position="251"/>
    </location>
</feature>
<keyword evidence="9" id="KW-0406">Ion transport</keyword>
<evidence type="ECO:0000256" key="4">
    <source>
        <dbReference type="ARBA" id="ARBA00022475"/>
    </source>
</evidence>
<dbReference type="Gene3D" id="3.40.50.300">
    <property type="entry name" value="P-loop containing nucleotide triphosphate hydrolases"/>
    <property type="match status" value="1"/>
</dbReference>
<keyword evidence="4" id="KW-1003">Cell membrane</keyword>
<keyword evidence="18" id="KW-1185">Reference proteome</keyword>
<dbReference type="SMART" id="SM00382">
    <property type="entry name" value="AAA"/>
    <property type="match status" value="1"/>
</dbReference>
<reference evidence="17 18" key="1">
    <citation type="submission" date="2012-10" db="EMBL/GenBank/DDBJ databases">
        <title>The draft sequence of the Mycobacterium pheli genome.</title>
        <authorList>
            <person name="Pettersson B.M.F."/>
            <person name="Das S."/>
            <person name="Dasgupta S."/>
            <person name="Bhattacharya A."/>
            <person name="Kirsebom L.A."/>
        </authorList>
    </citation>
    <scope>NUCLEOTIDE SEQUENCE [LARGE SCALE GENOMIC DNA]</scope>
    <source>
        <strain evidence="17 18">CCUG 21000</strain>
    </source>
</reference>
<organism evidence="17 18">
    <name type="scientific">Mycolicibacterium phlei DSM 43239 = CCUG 21000</name>
    <dbReference type="NCBI Taxonomy" id="1226750"/>
    <lineage>
        <taxon>Bacteria</taxon>
        <taxon>Bacillati</taxon>
        <taxon>Actinomycetota</taxon>
        <taxon>Actinomycetes</taxon>
        <taxon>Mycobacteriales</taxon>
        <taxon>Mycobacteriaceae</taxon>
        <taxon>Mycolicibacterium</taxon>
    </lineage>
</organism>
<evidence type="ECO:0000256" key="10">
    <source>
        <dbReference type="ARBA" id="ARBA00023112"/>
    </source>
</evidence>
<dbReference type="AlphaFoldDB" id="A0A5N5VCX0"/>
<dbReference type="PANTHER" id="PTHR43297">
    <property type="entry name" value="OLIGOPEPTIDE TRANSPORT ATP-BINDING PROTEIN APPD"/>
    <property type="match status" value="1"/>
</dbReference>
<proteinExistence type="inferred from homology"/>
<evidence type="ECO:0000256" key="12">
    <source>
        <dbReference type="ARBA" id="ARBA00038669"/>
    </source>
</evidence>
<protein>
    <recommendedName>
        <fullName evidence="14">Nickel import system ATP-binding protein NikD</fullName>
        <ecNumber evidence="13">7.2.2.11</ecNumber>
    </recommendedName>
</protein>
<evidence type="ECO:0000256" key="6">
    <source>
        <dbReference type="ARBA" id="ARBA00022741"/>
    </source>
</evidence>
<dbReference type="EC" id="7.2.2.11" evidence="13"/>
<dbReference type="PROSITE" id="PS00211">
    <property type="entry name" value="ABC_TRANSPORTER_1"/>
    <property type="match status" value="1"/>
</dbReference>
<keyword evidence="8" id="KW-1278">Translocase</keyword>
<dbReference type="PANTHER" id="PTHR43297:SF13">
    <property type="entry name" value="NICKEL ABC TRANSPORTER, ATP-BINDING PROTEIN"/>
    <property type="match status" value="1"/>
</dbReference>
<keyword evidence="3" id="KW-0813">Transport</keyword>
<evidence type="ECO:0000259" key="16">
    <source>
        <dbReference type="PROSITE" id="PS50893"/>
    </source>
</evidence>
<evidence type="ECO:0000256" key="9">
    <source>
        <dbReference type="ARBA" id="ARBA00023065"/>
    </source>
</evidence>
<accession>A0A5N5VCX0</accession>
<comment type="similarity">
    <text evidence="2">Belongs to the ABC transporter superfamily.</text>
</comment>
<evidence type="ECO:0000256" key="1">
    <source>
        <dbReference type="ARBA" id="ARBA00004202"/>
    </source>
</evidence>
<comment type="caution">
    <text evidence="17">The sequence shown here is derived from an EMBL/GenBank/DDBJ whole genome shotgun (WGS) entry which is preliminary data.</text>
</comment>
<dbReference type="InterPro" id="IPR003439">
    <property type="entry name" value="ABC_transporter-like_ATP-bd"/>
</dbReference>
<dbReference type="SUPFAM" id="SSF52540">
    <property type="entry name" value="P-loop containing nucleoside triphosphate hydrolases"/>
    <property type="match status" value="1"/>
</dbReference>
<dbReference type="InterPro" id="IPR017871">
    <property type="entry name" value="ABC_transporter-like_CS"/>
</dbReference>
<comment type="catalytic activity">
    <reaction evidence="15">
        <text>Ni(2+)(out) + ATP + H2O = Ni(2+)(in) + ADP + phosphate + H(+)</text>
        <dbReference type="Rhea" id="RHEA:15557"/>
        <dbReference type="ChEBI" id="CHEBI:15377"/>
        <dbReference type="ChEBI" id="CHEBI:15378"/>
        <dbReference type="ChEBI" id="CHEBI:30616"/>
        <dbReference type="ChEBI" id="CHEBI:43474"/>
        <dbReference type="ChEBI" id="CHEBI:49786"/>
        <dbReference type="ChEBI" id="CHEBI:456216"/>
        <dbReference type="EC" id="7.2.2.11"/>
    </reaction>
    <physiologicalReaction direction="left-to-right" evidence="15">
        <dbReference type="Rhea" id="RHEA:15558"/>
    </physiologicalReaction>
</comment>
<evidence type="ECO:0000256" key="3">
    <source>
        <dbReference type="ARBA" id="ARBA00022448"/>
    </source>
</evidence>
<dbReference type="InterPro" id="IPR003593">
    <property type="entry name" value="AAA+_ATPase"/>
</dbReference>
<dbReference type="GeneID" id="74304787"/>
<dbReference type="RefSeq" id="WP_003887114.1">
    <property type="nucleotide sequence ID" value="NZ_ANBO01000001.1"/>
</dbReference>
<name>A0A5N5VCX0_MYCPH</name>
<comment type="subcellular location">
    <subcellularLocation>
        <location evidence="1">Cell membrane</location>
        <topology evidence="1">Peripheral membrane protein</topology>
    </subcellularLocation>
</comment>
<sequence length="255" mass="26382">MEIAAQLENLTVEIAVRGGRRSPVVRVLDGTDLVVPAGDVTALIGESGCGKSLVALALCGLLPPSSSVTGRIMIGDADLTGAGEKTWRALRGSRIGLVPQSAVTSFTPVRTVGAQLAEVCRRLGADRGPDELFAAVHLPDDVGDRYPHELSGGMAQRAAIAAALAGRPRLLIADEPTSALDPDNAATVWRLLADAAADGAGVLVITHDLRSLLAAEVCGQVALMRDGAVLRQAPLVDMFAAGDDYTARFFEGALV</sequence>
<dbReference type="GO" id="GO:0016887">
    <property type="term" value="F:ATP hydrolysis activity"/>
    <property type="evidence" value="ECO:0007669"/>
    <property type="project" value="InterPro"/>
</dbReference>
<keyword evidence="5" id="KW-0533">Nickel</keyword>
<dbReference type="GO" id="GO:0015413">
    <property type="term" value="F:ABC-type nickel transporter activity"/>
    <property type="evidence" value="ECO:0007669"/>
    <property type="project" value="UniProtKB-EC"/>
</dbReference>
<keyword evidence="11" id="KW-0472">Membrane</keyword>
<keyword evidence="6" id="KW-0547">Nucleotide-binding</keyword>
<dbReference type="InterPro" id="IPR027417">
    <property type="entry name" value="P-loop_NTPase"/>
</dbReference>
<dbReference type="Pfam" id="PF00005">
    <property type="entry name" value="ABC_tran"/>
    <property type="match status" value="1"/>
</dbReference>
<keyword evidence="10" id="KW-0921">Nickel transport</keyword>
<dbReference type="GO" id="GO:0005524">
    <property type="term" value="F:ATP binding"/>
    <property type="evidence" value="ECO:0007669"/>
    <property type="project" value="UniProtKB-KW"/>
</dbReference>
<keyword evidence="7" id="KW-0067">ATP-binding</keyword>